<dbReference type="SUPFAM" id="SSF82171">
    <property type="entry name" value="DPP6 N-terminal domain-like"/>
    <property type="match status" value="1"/>
</dbReference>
<evidence type="ECO:0000313" key="2">
    <source>
        <dbReference type="Proteomes" id="UP001058682"/>
    </source>
</evidence>
<dbReference type="Gene3D" id="2.120.10.30">
    <property type="entry name" value="TolB, C-terminal domain"/>
    <property type="match status" value="1"/>
</dbReference>
<protein>
    <recommendedName>
        <fullName evidence="3">WD40 repeat protein</fullName>
    </recommendedName>
</protein>
<accession>A0AAE9SH26</accession>
<dbReference type="PROSITE" id="PS51257">
    <property type="entry name" value="PROKAR_LIPOPROTEIN"/>
    <property type="match status" value="1"/>
</dbReference>
<dbReference type="RefSeq" id="WP_002669291.1">
    <property type="nucleotide sequence ID" value="NZ_CP038804.1"/>
</dbReference>
<dbReference type="EMBL" id="CP038804">
    <property type="protein sequence ID" value="UTY33408.1"/>
    <property type="molecule type" value="Genomic_DNA"/>
</dbReference>
<gene>
    <name evidence="1" type="ORF">E4N74_04810</name>
</gene>
<evidence type="ECO:0000313" key="1">
    <source>
        <dbReference type="EMBL" id="UTY33408.1"/>
    </source>
</evidence>
<proteinExistence type="predicted"/>
<organism evidence="1 2">
    <name type="scientific">Treponema putidum</name>
    <dbReference type="NCBI Taxonomy" id="221027"/>
    <lineage>
        <taxon>Bacteria</taxon>
        <taxon>Pseudomonadati</taxon>
        <taxon>Spirochaetota</taxon>
        <taxon>Spirochaetia</taxon>
        <taxon>Spirochaetales</taxon>
        <taxon>Treponemataceae</taxon>
        <taxon>Treponema</taxon>
    </lineage>
</organism>
<dbReference type="Proteomes" id="UP001058682">
    <property type="component" value="Chromosome"/>
</dbReference>
<evidence type="ECO:0008006" key="3">
    <source>
        <dbReference type="Google" id="ProtNLM"/>
    </source>
</evidence>
<dbReference type="AlphaFoldDB" id="A0AAE9SH26"/>
<sequence>MKKIILSCLVGLCLVLSIGCKEKSFSIDVSGKDIVSIGIGNNNKVWYVYKVAENKDAKFFCVFTDSKGETKEFGPYNFFIDETLFGSIVYENNFYKNTWSIISDGQEYTSILDNGLPDIKNNNYETAYIIKVSPIEYYILFNGKNIGPYEDIRSLKISPDGNHIAYVAKTDGKYRIGYDDELWMMYEASDVYLYADDGFSLLQFSHDGKKLAYSVKKDDKNFLFVGGRFIPIKTGAYNLVFSPDDKNIAFTTDIDKKSVLFISSLSTDKTKRINEAEFIFGVKFSHDGKDLTYTNKENGRYHILTEKNKFGSYDKAYRSFFLSDNTSLAYIAKINNQVYVFNGNQKIGPYKDVADLVFSKYAKSIAYSYTNGSGVYLVYDNKEFGPYNNVLDMKFSPDGNVLAYKILKENSLISCIVINGMSYIGGIYNNKVVYLKDDKIIIKPKQSLF</sequence>
<dbReference type="InterPro" id="IPR011042">
    <property type="entry name" value="6-blade_b-propeller_TolB-like"/>
</dbReference>
<name>A0AAE9SH26_9SPIR</name>
<reference evidence="1" key="1">
    <citation type="submission" date="2019-04" db="EMBL/GenBank/DDBJ databases">
        <title>Whole genome sequencing of oral phylogroup 2 treponemes.</title>
        <authorList>
            <person name="Chan Y."/>
            <person name="Zeng H.H."/>
            <person name="Yu X.L."/>
            <person name="Leung W.K."/>
            <person name="Watt R.M."/>
        </authorList>
    </citation>
    <scope>NUCLEOTIDE SEQUENCE</scope>
    <source>
        <strain evidence="1">OMZ 835</strain>
    </source>
</reference>